<organism evidence="15 16">
    <name type="scientific">Aquimarina amphilecti</name>
    <dbReference type="NCBI Taxonomy" id="1038014"/>
    <lineage>
        <taxon>Bacteria</taxon>
        <taxon>Pseudomonadati</taxon>
        <taxon>Bacteroidota</taxon>
        <taxon>Flavobacteriia</taxon>
        <taxon>Flavobacteriales</taxon>
        <taxon>Flavobacteriaceae</taxon>
        <taxon>Aquimarina</taxon>
    </lineage>
</organism>
<dbReference type="GO" id="GO:0004315">
    <property type="term" value="F:3-oxoacyl-[acyl-carrier-protein] synthase activity"/>
    <property type="evidence" value="ECO:0007669"/>
    <property type="project" value="UniProtKB-UniRule"/>
</dbReference>
<reference evidence="15 16" key="1">
    <citation type="submission" date="2016-10" db="EMBL/GenBank/DDBJ databases">
        <authorList>
            <person name="de Groot N.N."/>
        </authorList>
    </citation>
    <scope>NUCLEOTIDE SEQUENCE [LARGE SCALE GENOMIC DNA]</scope>
    <source>
        <strain evidence="15 16">DSM 25232</strain>
    </source>
</reference>
<dbReference type="NCBIfam" id="NF005589">
    <property type="entry name" value="PRK07314.1"/>
    <property type="match status" value="1"/>
</dbReference>
<dbReference type="EC" id="2.3.1.179" evidence="3 11"/>
<comment type="catalytic activity">
    <reaction evidence="11">
        <text>a fatty acyl-[ACP] + malonyl-[ACP] + H(+) = a 3-oxoacyl-[ACP] + holo-[ACP] + CO2</text>
        <dbReference type="Rhea" id="RHEA:22836"/>
        <dbReference type="Rhea" id="RHEA-COMP:9623"/>
        <dbReference type="Rhea" id="RHEA-COMP:9685"/>
        <dbReference type="Rhea" id="RHEA-COMP:9916"/>
        <dbReference type="Rhea" id="RHEA-COMP:14125"/>
        <dbReference type="ChEBI" id="CHEBI:15378"/>
        <dbReference type="ChEBI" id="CHEBI:16526"/>
        <dbReference type="ChEBI" id="CHEBI:64479"/>
        <dbReference type="ChEBI" id="CHEBI:78449"/>
        <dbReference type="ChEBI" id="CHEBI:78776"/>
        <dbReference type="ChEBI" id="CHEBI:138651"/>
    </reaction>
</comment>
<dbReference type="InterPro" id="IPR014031">
    <property type="entry name" value="Ketoacyl_synth_C"/>
</dbReference>
<dbReference type="SMART" id="SM00825">
    <property type="entry name" value="PKS_KS"/>
    <property type="match status" value="1"/>
</dbReference>
<sequence length="417" mass="44769">MNLKRVVVTGLGALTPIGNNIEEYWDGLVNGKSGCAPITYFDTEHFKTKFACEVKNYNPTDYFERKEARKLDKFAQYAIVSSEEAIKDAAIDLEKVDKFRVGVIWGAGIGGLETFQEEVIGYANGNGTPRFNPFFIPKMIADIAPGHISIRNGFMGPNYTTVSACASSANSMIDALNYIRLGHCDIIVTGGSEAAVTIAGMGGFNAMHALSTRNESPETASRPFDATRDGFVLGEGGGALILEEYEHAKARGAKIYAEVVGGGMSSDAYHMTAPHPDGIGVERVMLNCLRDAGVKPEQVDAINTHGTSTPLGDVAELKAITKVFGDHAPNMNINSTKSMTGHLLGAAGAIESIASILAMQHSIVPPTINHTTVDENIDNRLNLTLNKAQKREITYAMSNTFGFGGHNACVLFKKLDE</sequence>
<dbReference type="PROSITE" id="PS00606">
    <property type="entry name" value="KS3_1"/>
    <property type="match status" value="1"/>
</dbReference>
<keyword evidence="9 11" id="KW-0275">Fatty acid biosynthesis</keyword>
<dbReference type="Pfam" id="PF00109">
    <property type="entry name" value="ketoacyl-synt"/>
    <property type="match status" value="1"/>
</dbReference>
<feature type="domain" description="Ketosynthase family 3 (KS3)" evidence="14">
    <location>
        <begin position="3"/>
        <end position="414"/>
    </location>
</feature>
<evidence type="ECO:0000256" key="11">
    <source>
        <dbReference type="PIRNR" id="PIRNR000447"/>
    </source>
</evidence>
<comment type="pathway">
    <text evidence="1 11">Lipid metabolism; fatty acid biosynthesis.</text>
</comment>
<dbReference type="Proteomes" id="UP000198521">
    <property type="component" value="Unassembled WGS sequence"/>
</dbReference>
<dbReference type="STRING" id="1038014.SAMN04487910_1215"/>
<dbReference type="InterPro" id="IPR018201">
    <property type="entry name" value="Ketoacyl_synth_AS"/>
</dbReference>
<evidence type="ECO:0000256" key="1">
    <source>
        <dbReference type="ARBA" id="ARBA00005194"/>
    </source>
</evidence>
<evidence type="ECO:0000256" key="8">
    <source>
        <dbReference type="ARBA" id="ARBA00023098"/>
    </source>
</evidence>
<dbReference type="PROSITE" id="PS52004">
    <property type="entry name" value="KS3_2"/>
    <property type="match status" value="1"/>
</dbReference>
<keyword evidence="8" id="KW-0443">Lipid metabolism</keyword>
<comment type="function">
    <text evidence="11">Involved in the type II fatty acid elongation cycle. Catalyzes the elongation of a wide range of acyl-ACP by the addition of two carbons from malonyl-ACP to an acyl acceptor. Can efficiently catalyze the conversion of palmitoleoyl-ACP (cis-hexadec-9-enoyl-ACP) to cis-vaccenoyl-ACP (cis-octadec-11-enoyl-ACP), an essential step in the thermal regulation of fatty acid composition.</text>
</comment>
<dbReference type="InterPro" id="IPR000794">
    <property type="entry name" value="Beta-ketoacyl_synthase"/>
</dbReference>
<evidence type="ECO:0000256" key="7">
    <source>
        <dbReference type="ARBA" id="ARBA00022832"/>
    </source>
</evidence>
<evidence type="ECO:0000256" key="13">
    <source>
        <dbReference type="RuleBase" id="RU003694"/>
    </source>
</evidence>
<dbReference type="SUPFAM" id="SSF53901">
    <property type="entry name" value="Thiolase-like"/>
    <property type="match status" value="2"/>
</dbReference>
<evidence type="ECO:0000256" key="3">
    <source>
        <dbReference type="ARBA" id="ARBA00012356"/>
    </source>
</evidence>
<dbReference type="RefSeq" id="WP_091406641.1">
    <property type="nucleotide sequence ID" value="NZ_FOAB01000002.1"/>
</dbReference>
<protein>
    <recommendedName>
        <fullName evidence="4 11">3-oxoacyl-[acyl-carrier-protein] synthase 2</fullName>
        <ecNumber evidence="3 11">2.3.1.179</ecNumber>
    </recommendedName>
</protein>
<dbReference type="PANTHER" id="PTHR11712">
    <property type="entry name" value="POLYKETIDE SYNTHASE-RELATED"/>
    <property type="match status" value="1"/>
</dbReference>
<feature type="active site" description="For beta-ketoacyl synthase activity" evidence="12">
    <location>
        <position position="165"/>
    </location>
</feature>
<dbReference type="InterPro" id="IPR017568">
    <property type="entry name" value="3-oxoacyl-ACP_synth-2"/>
</dbReference>
<dbReference type="NCBIfam" id="TIGR03150">
    <property type="entry name" value="fabF"/>
    <property type="match status" value="1"/>
</dbReference>
<dbReference type="InterPro" id="IPR014030">
    <property type="entry name" value="Ketoacyl_synth_N"/>
</dbReference>
<evidence type="ECO:0000256" key="4">
    <source>
        <dbReference type="ARBA" id="ARBA00014657"/>
    </source>
</evidence>
<keyword evidence="10 11" id="KW-0012">Acyltransferase</keyword>
<dbReference type="CDD" id="cd00834">
    <property type="entry name" value="KAS_I_II"/>
    <property type="match status" value="1"/>
</dbReference>
<dbReference type="Gene3D" id="3.40.47.10">
    <property type="match status" value="1"/>
</dbReference>
<evidence type="ECO:0000256" key="9">
    <source>
        <dbReference type="ARBA" id="ARBA00023160"/>
    </source>
</evidence>
<dbReference type="EMBL" id="FOAB01000002">
    <property type="protein sequence ID" value="SEK82226.1"/>
    <property type="molecule type" value="Genomic_DNA"/>
</dbReference>
<keyword evidence="5 11" id="KW-0444">Lipid biosynthesis</keyword>
<dbReference type="Pfam" id="PF02801">
    <property type="entry name" value="Ketoacyl-synt_C"/>
    <property type="match status" value="1"/>
</dbReference>
<keyword evidence="7" id="KW-0276">Fatty acid metabolism</keyword>
<dbReference type="GO" id="GO:0005829">
    <property type="term" value="C:cytosol"/>
    <property type="evidence" value="ECO:0007669"/>
    <property type="project" value="TreeGrafter"/>
</dbReference>
<dbReference type="InterPro" id="IPR016039">
    <property type="entry name" value="Thiolase-like"/>
</dbReference>
<proteinExistence type="inferred from homology"/>
<evidence type="ECO:0000256" key="12">
    <source>
        <dbReference type="PIRSR" id="PIRSR000447-1"/>
    </source>
</evidence>
<comment type="similarity">
    <text evidence="2 11 13">Belongs to the thiolase-like superfamily. Beta-ketoacyl-ACP synthases family.</text>
</comment>
<keyword evidence="6 11" id="KW-0808">Transferase</keyword>
<dbReference type="AlphaFoldDB" id="A0A1H7K6U1"/>
<evidence type="ECO:0000256" key="2">
    <source>
        <dbReference type="ARBA" id="ARBA00008467"/>
    </source>
</evidence>
<evidence type="ECO:0000256" key="6">
    <source>
        <dbReference type="ARBA" id="ARBA00022679"/>
    </source>
</evidence>
<evidence type="ECO:0000256" key="10">
    <source>
        <dbReference type="ARBA" id="ARBA00023315"/>
    </source>
</evidence>
<accession>A0A1H7K6U1</accession>
<evidence type="ECO:0000313" key="15">
    <source>
        <dbReference type="EMBL" id="SEK82226.1"/>
    </source>
</evidence>
<dbReference type="OrthoDB" id="9808669at2"/>
<evidence type="ECO:0000313" key="16">
    <source>
        <dbReference type="Proteomes" id="UP000198521"/>
    </source>
</evidence>
<gene>
    <name evidence="15" type="ORF">SAMN04487910_1215</name>
</gene>
<evidence type="ECO:0000256" key="5">
    <source>
        <dbReference type="ARBA" id="ARBA00022516"/>
    </source>
</evidence>
<dbReference type="PANTHER" id="PTHR11712:SF336">
    <property type="entry name" value="3-OXOACYL-[ACYL-CARRIER-PROTEIN] SYNTHASE, MITOCHONDRIAL"/>
    <property type="match status" value="1"/>
</dbReference>
<dbReference type="GO" id="GO:0006633">
    <property type="term" value="P:fatty acid biosynthetic process"/>
    <property type="evidence" value="ECO:0007669"/>
    <property type="project" value="UniProtKB-UniRule"/>
</dbReference>
<keyword evidence="16" id="KW-1185">Reference proteome</keyword>
<evidence type="ECO:0000259" key="14">
    <source>
        <dbReference type="PROSITE" id="PS52004"/>
    </source>
</evidence>
<dbReference type="FunFam" id="3.40.47.10:FF:000009">
    <property type="entry name" value="3-oxoacyl-[acyl-carrier-protein] synthase 2"/>
    <property type="match status" value="1"/>
</dbReference>
<name>A0A1H7K6U1_AQUAM</name>
<dbReference type="InterPro" id="IPR020841">
    <property type="entry name" value="PKS_Beta-ketoAc_synthase_dom"/>
</dbReference>
<comment type="catalytic activity">
    <reaction evidence="11">
        <text>(9Z)-hexadecenoyl-[ACP] + malonyl-[ACP] + H(+) = 3-oxo-(11Z)-octadecenoyl-[ACP] + holo-[ACP] + CO2</text>
        <dbReference type="Rhea" id="RHEA:55040"/>
        <dbReference type="Rhea" id="RHEA-COMP:9623"/>
        <dbReference type="Rhea" id="RHEA-COMP:9685"/>
        <dbReference type="Rhea" id="RHEA-COMP:10800"/>
        <dbReference type="Rhea" id="RHEA-COMP:14074"/>
        <dbReference type="ChEBI" id="CHEBI:15378"/>
        <dbReference type="ChEBI" id="CHEBI:16526"/>
        <dbReference type="ChEBI" id="CHEBI:64479"/>
        <dbReference type="ChEBI" id="CHEBI:78449"/>
        <dbReference type="ChEBI" id="CHEBI:83989"/>
        <dbReference type="ChEBI" id="CHEBI:138538"/>
        <dbReference type="EC" id="2.3.1.179"/>
    </reaction>
</comment>
<dbReference type="UniPathway" id="UPA00094"/>
<dbReference type="PIRSF" id="PIRSF000447">
    <property type="entry name" value="KAS_II"/>
    <property type="match status" value="1"/>
</dbReference>